<proteinExistence type="predicted"/>
<dbReference type="InterPro" id="IPR046860">
    <property type="entry name" value="SnoaL_5"/>
</dbReference>
<accession>A0A1H8A940</accession>
<dbReference type="Proteomes" id="UP000199372">
    <property type="component" value="Unassembled WGS sequence"/>
</dbReference>
<gene>
    <name evidence="2" type="ORF">SAMN04488011_10164</name>
</gene>
<keyword evidence="2" id="KW-0413">Isomerase</keyword>
<feature type="domain" description="SnoaL-like" evidence="1">
    <location>
        <begin position="6"/>
        <end position="120"/>
    </location>
</feature>
<evidence type="ECO:0000313" key="3">
    <source>
        <dbReference type="Proteomes" id="UP000199372"/>
    </source>
</evidence>
<dbReference type="RefSeq" id="WP_091842958.1">
    <property type="nucleotide sequence ID" value="NZ_FOCM01000001.1"/>
</dbReference>
<dbReference type="AlphaFoldDB" id="A0A1H8A940"/>
<evidence type="ECO:0000313" key="2">
    <source>
        <dbReference type="EMBL" id="SEM67111.1"/>
    </source>
</evidence>
<evidence type="ECO:0000259" key="1">
    <source>
        <dbReference type="Pfam" id="PF20409"/>
    </source>
</evidence>
<organism evidence="2 3">
    <name type="scientific">Palleronia pelagia</name>
    <dbReference type="NCBI Taxonomy" id="387096"/>
    <lineage>
        <taxon>Bacteria</taxon>
        <taxon>Pseudomonadati</taxon>
        <taxon>Pseudomonadota</taxon>
        <taxon>Alphaproteobacteria</taxon>
        <taxon>Rhodobacterales</taxon>
        <taxon>Roseobacteraceae</taxon>
        <taxon>Palleronia</taxon>
    </lineage>
</organism>
<dbReference type="SUPFAM" id="SSF54427">
    <property type="entry name" value="NTF2-like"/>
    <property type="match status" value="1"/>
</dbReference>
<dbReference type="Gene3D" id="3.10.450.50">
    <property type="match status" value="1"/>
</dbReference>
<dbReference type="GO" id="GO:0016853">
    <property type="term" value="F:isomerase activity"/>
    <property type="evidence" value="ECO:0007669"/>
    <property type="project" value="UniProtKB-KW"/>
</dbReference>
<dbReference type="EMBL" id="FOCM01000001">
    <property type="protein sequence ID" value="SEM67111.1"/>
    <property type="molecule type" value="Genomic_DNA"/>
</dbReference>
<keyword evidence="3" id="KW-1185">Reference proteome</keyword>
<dbReference type="InterPro" id="IPR032710">
    <property type="entry name" value="NTF2-like_dom_sf"/>
</dbReference>
<dbReference type="Pfam" id="PF20409">
    <property type="entry name" value="SnoaL_5"/>
    <property type="match status" value="1"/>
</dbReference>
<protein>
    <submittedName>
        <fullName evidence="2">Ketosteroid isomerase-related protein</fullName>
    </submittedName>
</protein>
<sequence length="124" mass="14443">MELMAVAKQLVERVRDGDGTRLLDEIYDEDARSIEAWSPEGQDRETRGLDALRGKHAWWDEHMETHAMEVEGPFPHGHDKFAVIYQVDATDRSNDQRFQMREVAVYTVADGKITREEFFYDRPG</sequence>
<dbReference type="OrthoDB" id="336094at2"/>
<name>A0A1H8A940_9RHOB</name>
<reference evidence="3" key="1">
    <citation type="submission" date="2016-10" db="EMBL/GenBank/DDBJ databases">
        <authorList>
            <person name="Varghese N."/>
            <person name="Submissions S."/>
        </authorList>
    </citation>
    <scope>NUCLEOTIDE SEQUENCE [LARGE SCALE GENOMIC DNA]</scope>
    <source>
        <strain evidence="3">DSM 26893</strain>
    </source>
</reference>